<dbReference type="EMBL" id="CP097320">
    <property type="protein sequence ID" value="UQX11988.1"/>
    <property type="molecule type" value="Genomic_DNA"/>
</dbReference>
<proteinExistence type="predicted"/>
<name>A0ABY4QQE3_9MYCO</name>
<evidence type="ECO:0000259" key="1">
    <source>
        <dbReference type="Pfam" id="PF01385"/>
    </source>
</evidence>
<dbReference type="Proteomes" id="UP001056610">
    <property type="component" value="Chromosome"/>
</dbReference>
<reference evidence="2" key="1">
    <citation type="submission" date="2022-05" db="EMBL/GenBank/DDBJ databases">
        <title>A methanotrophic Mycobacterium dominates a cave microbial ecosystem.</title>
        <authorList>
            <person name="Van Spanning R.J.M."/>
            <person name="Guan Q."/>
            <person name="Melkonian C."/>
            <person name="Gallant J."/>
            <person name="Polerecky L."/>
            <person name="Flot J.-F."/>
            <person name="Brandt B.W."/>
            <person name="Braster M."/>
            <person name="Iturbe Espinoza P."/>
            <person name="Aerts J."/>
            <person name="Meima-Franke M."/>
            <person name="Piersma S.R."/>
            <person name="Bunduc C."/>
            <person name="Ummels R."/>
            <person name="Pain A."/>
            <person name="Fleming E.J."/>
            <person name="van der Wel N."/>
            <person name="Gherman V.D."/>
            <person name="Sarbu S.M."/>
            <person name="Bodelier P.L.E."/>
            <person name="Bitter W."/>
        </authorList>
    </citation>
    <scope>NUCLEOTIDE SEQUENCE</scope>
    <source>
        <strain evidence="2">Sulfur Cave</strain>
    </source>
</reference>
<keyword evidence="3" id="KW-1185">Reference proteome</keyword>
<sequence>MQQRLARAHRGSHRRARTKLAIARVRARETDRRRDWVEKTATDVARRFDTIRVEDLNARNIAAGRAVTARGDLGASQSANREPQPCSPAARVRGVEIHRLTPVGRQGSLTCYATFVRHVHRLCGHGRRGSAGLQRTGVLAGPARRFGRRRHRPGFIASRR</sequence>
<evidence type="ECO:0000313" key="2">
    <source>
        <dbReference type="EMBL" id="UQX11988.1"/>
    </source>
</evidence>
<dbReference type="Pfam" id="PF01385">
    <property type="entry name" value="OrfB_IS605"/>
    <property type="match status" value="1"/>
</dbReference>
<accession>A0ABY4QQE3</accession>
<feature type="domain" description="Probable transposase IS891/IS1136/IS1341" evidence="1">
    <location>
        <begin position="2"/>
        <end position="61"/>
    </location>
</feature>
<organism evidence="2 3">
    <name type="scientific">Candidatus Mycobacterium methanotrophicum</name>
    <dbReference type="NCBI Taxonomy" id="2943498"/>
    <lineage>
        <taxon>Bacteria</taxon>
        <taxon>Bacillati</taxon>
        <taxon>Actinomycetota</taxon>
        <taxon>Actinomycetes</taxon>
        <taxon>Mycobacteriales</taxon>
        <taxon>Mycobacteriaceae</taxon>
        <taxon>Mycobacterium</taxon>
    </lineage>
</organism>
<evidence type="ECO:0000313" key="3">
    <source>
        <dbReference type="Proteomes" id="UP001056610"/>
    </source>
</evidence>
<dbReference type="InterPro" id="IPR001959">
    <property type="entry name" value="Transposase"/>
</dbReference>
<gene>
    <name evidence="2" type="ORF">M5I08_06440</name>
</gene>
<protein>
    <submittedName>
        <fullName evidence="2">Transposase</fullName>
    </submittedName>
</protein>